<protein>
    <recommendedName>
        <fullName evidence="1">Xylose isomerase-like TIM barrel domain-containing protein</fullName>
    </recommendedName>
</protein>
<gene>
    <name evidence="2" type="ORF">S06H3_46387</name>
</gene>
<organism evidence="2">
    <name type="scientific">marine sediment metagenome</name>
    <dbReference type="NCBI Taxonomy" id="412755"/>
    <lineage>
        <taxon>unclassified sequences</taxon>
        <taxon>metagenomes</taxon>
        <taxon>ecological metagenomes</taxon>
    </lineage>
</organism>
<feature type="non-terminal residue" evidence="2">
    <location>
        <position position="1"/>
    </location>
</feature>
<dbReference type="Gene3D" id="3.20.20.150">
    <property type="entry name" value="Divalent-metal-dependent TIM barrel enzymes"/>
    <property type="match status" value="1"/>
</dbReference>
<dbReference type="SUPFAM" id="SSF51658">
    <property type="entry name" value="Xylose isomerase-like"/>
    <property type="match status" value="1"/>
</dbReference>
<evidence type="ECO:0000259" key="1">
    <source>
        <dbReference type="Pfam" id="PF01261"/>
    </source>
</evidence>
<dbReference type="AlphaFoldDB" id="X1NA73"/>
<dbReference type="Pfam" id="PF01261">
    <property type="entry name" value="AP_endonuc_2"/>
    <property type="match status" value="1"/>
</dbReference>
<feature type="domain" description="Xylose isomerase-like TIM barrel" evidence="1">
    <location>
        <begin position="12"/>
        <end position="128"/>
    </location>
</feature>
<dbReference type="InterPro" id="IPR013022">
    <property type="entry name" value="Xyl_isomerase-like_TIM-brl"/>
</dbReference>
<evidence type="ECO:0000313" key="2">
    <source>
        <dbReference type="EMBL" id="GAI40513.1"/>
    </source>
</evidence>
<sequence>PDLEFPTDKPVAPYRQAFDTFVESVKEADVYARSRGVRLAIENNVLAGYNMVNGENPFLLCCRADEFEELAILIPSSNVGILLDLGHLQVSAHWLGFDKYEFIEQVKNRVFAIHVHDNDGLKDEHRMLENASWCLEVIAREYFADLPVVLESQGLSMTQISKQVALLEKHIVSR</sequence>
<comment type="caution">
    <text evidence="2">The sequence shown here is derived from an EMBL/GenBank/DDBJ whole genome shotgun (WGS) entry which is preliminary data.</text>
</comment>
<proteinExistence type="predicted"/>
<dbReference type="EMBL" id="BARV01029047">
    <property type="protein sequence ID" value="GAI40513.1"/>
    <property type="molecule type" value="Genomic_DNA"/>
</dbReference>
<dbReference type="InterPro" id="IPR036237">
    <property type="entry name" value="Xyl_isomerase-like_sf"/>
</dbReference>
<accession>X1NA73</accession>
<reference evidence="2" key="1">
    <citation type="journal article" date="2014" name="Front. Microbiol.">
        <title>High frequency of phylogenetically diverse reductive dehalogenase-homologous genes in deep subseafloor sedimentary metagenomes.</title>
        <authorList>
            <person name="Kawai M."/>
            <person name="Futagami T."/>
            <person name="Toyoda A."/>
            <person name="Takaki Y."/>
            <person name="Nishi S."/>
            <person name="Hori S."/>
            <person name="Arai W."/>
            <person name="Tsubouchi T."/>
            <person name="Morono Y."/>
            <person name="Uchiyama I."/>
            <person name="Ito T."/>
            <person name="Fujiyama A."/>
            <person name="Inagaki F."/>
            <person name="Takami H."/>
        </authorList>
    </citation>
    <scope>NUCLEOTIDE SEQUENCE</scope>
    <source>
        <strain evidence="2">Expedition CK06-06</strain>
    </source>
</reference>
<name>X1NA73_9ZZZZ</name>